<evidence type="ECO:0000313" key="1">
    <source>
        <dbReference type="EMBL" id="CAK9167484.1"/>
    </source>
</evidence>
<reference evidence="1 2" key="1">
    <citation type="submission" date="2024-02" db="EMBL/GenBank/DDBJ databases">
        <authorList>
            <person name="Vignale AGUSTIN F."/>
            <person name="Sosa J E."/>
            <person name="Modenutti C."/>
        </authorList>
    </citation>
    <scope>NUCLEOTIDE SEQUENCE [LARGE SCALE GENOMIC DNA]</scope>
</reference>
<protein>
    <submittedName>
        <fullName evidence="1">Uncharacterized protein</fullName>
    </submittedName>
</protein>
<sequence>MSSRIFRDNAGRDFHTFTDLMKQLDSNGQLVFISVERPALLHLFYCIHNGTPSHFLPNPMHFSASTESRISWTIAPVLCSQQSLSVGFSYHHRSIFSAFEAESSYLHMETISVFLGFLFLSFQASYFDLSTSEGSQCTGLSLSAKVFFGNSSLNLFFLFISKLHYELHSFYFILISLIM</sequence>
<organism evidence="1 2">
    <name type="scientific">Ilex paraguariensis</name>
    <name type="common">yerba mate</name>
    <dbReference type="NCBI Taxonomy" id="185542"/>
    <lineage>
        <taxon>Eukaryota</taxon>
        <taxon>Viridiplantae</taxon>
        <taxon>Streptophyta</taxon>
        <taxon>Embryophyta</taxon>
        <taxon>Tracheophyta</taxon>
        <taxon>Spermatophyta</taxon>
        <taxon>Magnoliopsida</taxon>
        <taxon>eudicotyledons</taxon>
        <taxon>Gunneridae</taxon>
        <taxon>Pentapetalae</taxon>
        <taxon>asterids</taxon>
        <taxon>campanulids</taxon>
        <taxon>Aquifoliales</taxon>
        <taxon>Aquifoliaceae</taxon>
        <taxon>Ilex</taxon>
    </lineage>
</organism>
<accession>A0ABC8TDQ8</accession>
<evidence type="ECO:0000313" key="2">
    <source>
        <dbReference type="Proteomes" id="UP001642360"/>
    </source>
</evidence>
<dbReference type="Proteomes" id="UP001642360">
    <property type="component" value="Unassembled WGS sequence"/>
</dbReference>
<gene>
    <name evidence="1" type="ORF">ILEXP_LOCUS36758</name>
</gene>
<comment type="caution">
    <text evidence="1">The sequence shown here is derived from an EMBL/GenBank/DDBJ whole genome shotgun (WGS) entry which is preliminary data.</text>
</comment>
<name>A0ABC8TDQ8_9AQUA</name>
<keyword evidence="2" id="KW-1185">Reference proteome</keyword>
<dbReference type="AlphaFoldDB" id="A0ABC8TDQ8"/>
<dbReference type="EMBL" id="CAUOFW020004836">
    <property type="protein sequence ID" value="CAK9167484.1"/>
    <property type="molecule type" value="Genomic_DNA"/>
</dbReference>
<proteinExistence type="predicted"/>